<dbReference type="EMBL" id="LFZN01000224">
    <property type="protein sequence ID" value="KXS95299.1"/>
    <property type="molecule type" value="Genomic_DNA"/>
</dbReference>
<feature type="compositionally biased region" description="Basic and acidic residues" evidence="1">
    <location>
        <begin position="1"/>
        <end position="16"/>
    </location>
</feature>
<dbReference type="PANTHER" id="PTHR36205">
    <property type="entry name" value="CHROMOSOME 19, WHOLE GENOME SHOTGUN SEQUENCE"/>
    <property type="match status" value="1"/>
</dbReference>
<protein>
    <recommendedName>
        <fullName evidence="5">Major facilitator superfamily transporter</fullName>
    </recommendedName>
</protein>
<feature type="non-terminal residue" evidence="3">
    <location>
        <position position="1"/>
    </location>
</feature>
<evidence type="ECO:0008006" key="5">
    <source>
        <dbReference type="Google" id="ProtNLM"/>
    </source>
</evidence>
<feature type="transmembrane region" description="Helical" evidence="2">
    <location>
        <begin position="96"/>
        <end position="118"/>
    </location>
</feature>
<dbReference type="InterPro" id="IPR021822">
    <property type="entry name" value="DUF3405"/>
</dbReference>
<keyword evidence="2" id="KW-0812">Transmembrane</keyword>
<evidence type="ECO:0000313" key="4">
    <source>
        <dbReference type="Proteomes" id="UP000070133"/>
    </source>
</evidence>
<keyword evidence="2" id="KW-0472">Membrane</keyword>
<dbReference type="AlphaFoldDB" id="A0A139GYR3"/>
<name>A0A139GYR3_9PEZI</name>
<keyword evidence="2" id="KW-1133">Transmembrane helix</keyword>
<feature type="compositionally biased region" description="Gly residues" evidence="1">
    <location>
        <begin position="19"/>
        <end position="28"/>
    </location>
</feature>
<dbReference type="Pfam" id="PF11885">
    <property type="entry name" value="DUF3405"/>
    <property type="match status" value="1"/>
</dbReference>
<accession>A0A139GYR3</accession>
<sequence>LDESKDWHSESNRSSDAEFGGGGGGGGGDGEHSSSIMRRLRDLNPLPLFHHPRFSYQQLPSLSADSLNAIQLDWSQHGIPWRDGTRRKCGLGRLSLTKSIVLAIVGVIAIALIGGGGYHHHRAKLRKEKDKPVPYYWMHYNRLNGVYNGIRTLVAYSQWRPENGYNKTEPTTSISLESVHKNGPPMDPITFSPYPDYSSQQYLSQHQQVHTCYLDEAEKTVVPDVYAYPGIPQHMSEPFYGDYKLLGLSDEVCFERFGRYGPYGYGYNETHGGLGPGIISEHSGSEKAFGKMGFVRYDNNTDWGSAQQRCAEKNKARFAEDKTRGKKRVSRQAYVLRSWTGFEYGTHQIYAIRAMIAELALKSAGEYDVHLLVHVKNNSNPIWADRGVYQQTLQDNVPREFWNITTLWSEKQMELYYPDPFPDNFANMAGSKLHGVYRSAHFPLQWFAQQHPEYDHFWNWEMDIRYSGHYYDFNDKIGKWAKMQPRKGMWERARRFYIPKYHGSWQNFTNFVEQETATTDTEKNNVEQSGPVPIWGPVQDFKHMGMLQPQPEVLPPSTYEADNYEWGVGEDADLLTFNPIFDPSLTNWVFSWDISGYNRTLPPPPRRAAIITVARLSKRLLDTMHKEVWLMKHTMFPEMWPPTVAMHHGLKAVYVPHPVFFDRDWDLAYMNQVFNYPTNTWDSPFGWGEHNLLGSSFYYNSGFSGALWRRWLGQWENGEGGKRLEEEGTGRMCLRGILHHPIKHEKGPEGA</sequence>
<dbReference type="Proteomes" id="UP000070133">
    <property type="component" value="Unassembled WGS sequence"/>
</dbReference>
<evidence type="ECO:0000256" key="1">
    <source>
        <dbReference type="SAM" id="MobiDB-lite"/>
    </source>
</evidence>
<keyword evidence="4" id="KW-1185">Reference proteome</keyword>
<evidence type="ECO:0000256" key="2">
    <source>
        <dbReference type="SAM" id="Phobius"/>
    </source>
</evidence>
<reference evidence="3 4" key="1">
    <citation type="submission" date="2015-07" db="EMBL/GenBank/DDBJ databases">
        <title>Comparative genomics of the Sigatoka disease complex on banana suggests a link between parallel evolutionary changes in Pseudocercospora fijiensis and Pseudocercospora eumusae and increased virulence on the banana host.</title>
        <authorList>
            <person name="Chang T.-C."/>
            <person name="Salvucci A."/>
            <person name="Crous P.W."/>
            <person name="Stergiopoulos I."/>
        </authorList>
    </citation>
    <scope>NUCLEOTIDE SEQUENCE [LARGE SCALE GENOMIC DNA]</scope>
    <source>
        <strain evidence="3 4">CBS 114824</strain>
    </source>
</reference>
<evidence type="ECO:0000313" key="3">
    <source>
        <dbReference type="EMBL" id="KXS95299.1"/>
    </source>
</evidence>
<dbReference type="OrthoDB" id="3353407at2759"/>
<comment type="caution">
    <text evidence="3">The sequence shown here is derived from an EMBL/GenBank/DDBJ whole genome shotgun (WGS) entry which is preliminary data.</text>
</comment>
<proteinExistence type="predicted"/>
<organism evidence="3 4">
    <name type="scientific">Pseudocercospora eumusae</name>
    <dbReference type="NCBI Taxonomy" id="321146"/>
    <lineage>
        <taxon>Eukaryota</taxon>
        <taxon>Fungi</taxon>
        <taxon>Dikarya</taxon>
        <taxon>Ascomycota</taxon>
        <taxon>Pezizomycotina</taxon>
        <taxon>Dothideomycetes</taxon>
        <taxon>Dothideomycetidae</taxon>
        <taxon>Mycosphaerellales</taxon>
        <taxon>Mycosphaerellaceae</taxon>
        <taxon>Pseudocercospora</taxon>
    </lineage>
</organism>
<dbReference type="PANTHER" id="PTHR36205:SF3">
    <property type="entry name" value="MAJOR FACILITATOR SUPERFAMILY TRANSPORTER"/>
    <property type="match status" value="1"/>
</dbReference>
<gene>
    <name evidence="3" type="ORF">AC578_5987</name>
</gene>
<feature type="region of interest" description="Disordered" evidence="1">
    <location>
        <begin position="1"/>
        <end position="34"/>
    </location>
</feature>